<sequence length="102" mass="10895">MTTPRPTPRPVEPGHWRRYVVMWIALAWLLAAFVVMIVEGARPGALVIASELVVLGFVRAVTRSPGPYGITSRSRAFDVAVLMLSGIGIGTLALIASGLDPL</sequence>
<keyword evidence="1" id="KW-0812">Transmembrane</keyword>
<accession>A0A1H5CJT5</accession>
<feature type="transmembrane region" description="Helical" evidence="1">
    <location>
        <begin position="74"/>
        <end position="96"/>
    </location>
</feature>
<dbReference type="RefSeq" id="WP_089771452.1">
    <property type="nucleotide sequence ID" value="NZ_FNTX01000001.1"/>
</dbReference>
<dbReference type="AlphaFoldDB" id="A0A1H5CJT5"/>
<protein>
    <recommendedName>
        <fullName evidence="4">DUF3017 domain-containing protein</fullName>
    </recommendedName>
</protein>
<evidence type="ECO:0008006" key="4">
    <source>
        <dbReference type="Google" id="ProtNLM"/>
    </source>
</evidence>
<gene>
    <name evidence="2" type="ORF">SAMN04488554_0387</name>
</gene>
<dbReference type="Pfam" id="PF11222">
    <property type="entry name" value="DUF3017"/>
    <property type="match status" value="1"/>
</dbReference>
<dbReference type="EMBL" id="FNTX01000001">
    <property type="protein sequence ID" value="SED66698.1"/>
    <property type="molecule type" value="Genomic_DNA"/>
</dbReference>
<feature type="transmembrane region" description="Helical" evidence="1">
    <location>
        <begin position="44"/>
        <end position="62"/>
    </location>
</feature>
<keyword evidence="3" id="KW-1185">Reference proteome</keyword>
<dbReference type="Proteomes" id="UP000199220">
    <property type="component" value="Unassembled WGS sequence"/>
</dbReference>
<reference evidence="3" key="1">
    <citation type="submission" date="2016-10" db="EMBL/GenBank/DDBJ databases">
        <authorList>
            <person name="Varghese N."/>
            <person name="Submissions S."/>
        </authorList>
    </citation>
    <scope>NUCLEOTIDE SEQUENCE [LARGE SCALE GENOMIC DNA]</scope>
    <source>
        <strain evidence="3">DSM 21368</strain>
    </source>
</reference>
<evidence type="ECO:0000256" key="1">
    <source>
        <dbReference type="SAM" id="Phobius"/>
    </source>
</evidence>
<evidence type="ECO:0000313" key="3">
    <source>
        <dbReference type="Proteomes" id="UP000199220"/>
    </source>
</evidence>
<feature type="transmembrane region" description="Helical" evidence="1">
    <location>
        <begin position="20"/>
        <end position="38"/>
    </location>
</feature>
<proteinExistence type="predicted"/>
<dbReference type="OrthoDB" id="5150389at2"/>
<name>A0A1H5CJT5_9MICO</name>
<keyword evidence="1" id="KW-0472">Membrane</keyword>
<organism evidence="2 3">
    <name type="scientific">Ruania alba</name>
    <dbReference type="NCBI Taxonomy" id="648782"/>
    <lineage>
        <taxon>Bacteria</taxon>
        <taxon>Bacillati</taxon>
        <taxon>Actinomycetota</taxon>
        <taxon>Actinomycetes</taxon>
        <taxon>Micrococcales</taxon>
        <taxon>Ruaniaceae</taxon>
        <taxon>Ruania</taxon>
    </lineage>
</organism>
<dbReference type="InterPro" id="IPR021385">
    <property type="entry name" value="DUF3017"/>
</dbReference>
<keyword evidence="1" id="KW-1133">Transmembrane helix</keyword>
<evidence type="ECO:0000313" key="2">
    <source>
        <dbReference type="EMBL" id="SED66698.1"/>
    </source>
</evidence>